<keyword evidence="1" id="KW-0808">Transferase</keyword>
<reference evidence="1" key="2">
    <citation type="journal article" date="2022" name="New Phytol.">
        <title>Evolutionary transition to the ectomycorrhizal habit in the genomes of a hyperdiverse lineage of mushroom-forming fungi.</title>
        <authorList>
            <person name="Looney B."/>
            <person name="Miyauchi S."/>
            <person name="Morin E."/>
            <person name="Drula E."/>
            <person name="Courty P.E."/>
            <person name="Kohler A."/>
            <person name="Kuo A."/>
            <person name="LaButti K."/>
            <person name="Pangilinan J."/>
            <person name="Lipzen A."/>
            <person name="Riley R."/>
            <person name="Andreopoulos W."/>
            <person name="He G."/>
            <person name="Johnson J."/>
            <person name="Nolan M."/>
            <person name="Tritt A."/>
            <person name="Barry K.W."/>
            <person name="Grigoriev I.V."/>
            <person name="Nagy L.G."/>
            <person name="Hibbett D."/>
            <person name="Henrissat B."/>
            <person name="Matheny P.B."/>
            <person name="Labbe J."/>
            <person name="Martin F.M."/>
        </authorList>
    </citation>
    <scope>NUCLEOTIDE SEQUENCE</scope>
    <source>
        <strain evidence="1">EC-137</strain>
    </source>
</reference>
<protein>
    <submittedName>
        <fullName evidence="1">PLP-dependent transferase</fullName>
    </submittedName>
</protein>
<proteinExistence type="predicted"/>
<evidence type="ECO:0000313" key="1">
    <source>
        <dbReference type="EMBL" id="KAI0034753.1"/>
    </source>
</evidence>
<organism evidence="1 2">
    <name type="scientific">Vararia minispora EC-137</name>
    <dbReference type="NCBI Taxonomy" id="1314806"/>
    <lineage>
        <taxon>Eukaryota</taxon>
        <taxon>Fungi</taxon>
        <taxon>Dikarya</taxon>
        <taxon>Basidiomycota</taxon>
        <taxon>Agaricomycotina</taxon>
        <taxon>Agaricomycetes</taxon>
        <taxon>Russulales</taxon>
        <taxon>Lachnocladiaceae</taxon>
        <taxon>Vararia</taxon>
    </lineage>
</organism>
<gene>
    <name evidence="1" type="ORF">K488DRAFT_83704</name>
</gene>
<name>A0ACB8QSE8_9AGAM</name>
<evidence type="ECO:0000313" key="2">
    <source>
        <dbReference type="Proteomes" id="UP000814128"/>
    </source>
</evidence>
<sequence>MARTQKPSAVRALFPLENRLGMLSLLAGKPNGALFPFHALRFDVPDAMDPSTTRTLTVDPSLLAEGLQYSLVDGLPPFVEWLTSFQEREHCRERNEGWRVSSTVGSQDALHKAFSVLIDPGDCVIAEQPCFPGAISLFQMVGAEMIAAQMDHHGVITSSLRTLLENWPSEKPKPKCFYTVPFGGNPSGVTTSLDRRLEVLKLARQHNFLILEDDPYYYLYFGSTPRPPSYFSLEASSGEVGRVLRFDSFSKVLAAGMRVGFVTGPWAIINALDVYTGKTNLQASTLVHSMVLTLLREWGYEGFKSHVARVAAFYKQRRDTFEAAMRRHLSGLAEWSTPEAGMFVWFKLLLGEKQDMDTVELIGTKACAANVLALPGTVFFADSRQTPYVRASFSLLEEQYIDEALRRLRMVILAEREAPQQ</sequence>
<accession>A0ACB8QSE8</accession>
<comment type="caution">
    <text evidence="1">The sequence shown here is derived from an EMBL/GenBank/DDBJ whole genome shotgun (WGS) entry which is preliminary data.</text>
</comment>
<dbReference type="Proteomes" id="UP000814128">
    <property type="component" value="Unassembled WGS sequence"/>
</dbReference>
<reference evidence="1" key="1">
    <citation type="submission" date="2021-02" db="EMBL/GenBank/DDBJ databases">
        <authorList>
            <consortium name="DOE Joint Genome Institute"/>
            <person name="Ahrendt S."/>
            <person name="Looney B.P."/>
            <person name="Miyauchi S."/>
            <person name="Morin E."/>
            <person name="Drula E."/>
            <person name="Courty P.E."/>
            <person name="Chicoki N."/>
            <person name="Fauchery L."/>
            <person name="Kohler A."/>
            <person name="Kuo A."/>
            <person name="Labutti K."/>
            <person name="Pangilinan J."/>
            <person name="Lipzen A."/>
            <person name="Riley R."/>
            <person name="Andreopoulos W."/>
            <person name="He G."/>
            <person name="Johnson J."/>
            <person name="Barry K.W."/>
            <person name="Grigoriev I.V."/>
            <person name="Nagy L."/>
            <person name="Hibbett D."/>
            <person name="Henrissat B."/>
            <person name="Matheny P.B."/>
            <person name="Labbe J."/>
            <person name="Martin F."/>
        </authorList>
    </citation>
    <scope>NUCLEOTIDE SEQUENCE</scope>
    <source>
        <strain evidence="1">EC-137</strain>
    </source>
</reference>
<keyword evidence="2" id="KW-1185">Reference proteome</keyword>
<dbReference type="EMBL" id="MU273495">
    <property type="protein sequence ID" value="KAI0034753.1"/>
    <property type="molecule type" value="Genomic_DNA"/>
</dbReference>